<dbReference type="InterPro" id="IPR035990">
    <property type="entry name" value="TIM_sf"/>
</dbReference>
<comment type="pathway">
    <text evidence="7 8">Carbohydrate degradation; glycolysis; D-glyceraldehyde 3-phosphate from glycerone phosphate: step 1/1.</text>
</comment>
<evidence type="ECO:0000256" key="8">
    <source>
        <dbReference type="RuleBase" id="RU363013"/>
    </source>
</evidence>
<keyword evidence="10" id="KW-1185">Reference proteome</keyword>
<comment type="pathway">
    <text evidence="1">Carbohydrate metabolism; erythritol degradation.</text>
</comment>
<dbReference type="InterPro" id="IPR020861">
    <property type="entry name" value="Triosephosphate_isomerase_AS"/>
</dbReference>
<dbReference type="Proteomes" id="UP001596013">
    <property type="component" value="Unassembled WGS sequence"/>
</dbReference>
<keyword evidence="5 7" id="KW-0324">Glycolysis</keyword>
<feature type="active site" description="Electrophile" evidence="7">
    <location>
        <position position="94"/>
    </location>
</feature>
<protein>
    <recommendedName>
        <fullName evidence="7 8">Triosephosphate isomerase</fullName>
        <shortName evidence="7">TIM</shortName>
        <shortName evidence="7">TPI</shortName>
        <ecNumber evidence="7 8">5.3.1.1</ecNumber>
    </recommendedName>
    <alternativeName>
        <fullName evidence="7">Triose-phosphate isomerase</fullName>
    </alternativeName>
</protein>
<evidence type="ECO:0000256" key="4">
    <source>
        <dbReference type="ARBA" id="ARBA00022490"/>
    </source>
</evidence>
<feature type="binding site" evidence="7">
    <location>
        <position position="211"/>
    </location>
    <ligand>
        <name>substrate</name>
    </ligand>
</feature>
<feature type="binding site" evidence="7">
    <location>
        <begin position="232"/>
        <end position="233"/>
    </location>
    <ligand>
        <name>substrate</name>
    </ligand>
</feature>
<dbReference type="GO" id="GO:0004807">
    <property type="term" value="F:triose-phosphate isomerase activity"/>
    <property type="evidence" value="ECO:0007669"/>
    <property type="project" value="UniProtKB-EC"/>
</dbReference>
<keyword evidence="3 7" id="KW-0312">Gluconeogenesis</keyword>
<dbReference type="PROSITE" id="PS00171">
    <property type="entry name" value="TIM_1"/>
    <property type="match status" value="1"/>
</dbReference>
<organism evidence="9 10">
    <name type="scientific">Rhodanobacter umsongensis</name>
    <dbReference type="NCBI Taxonomy" id="633153"/>
    <lineage>
        <taxon>Bacteria</taxon>
        <taxon>Pseudomonadati</taxon>
        <taxon>Pseudomonadota</taxon>
        <taxon>Gammaproteobacteria</taxon>
        <taxon>Lysobacterales</taxon>
        <taxon>Rhodanobacteraceae</taxon>
        <taxon>Rhodanobacter</taxon>
    </lineage>
</organism>
<evidence type="ECO:0000256" key="2">
    <source>
        <dbReference type="ARBA" id="ARBA00007422"/>
    </source>
</evidence>
<reference evidence="10" key="1">
    <citation type="journal article" date="2019" name="Int. J. Syst. Evol. Microbiol.">
        <title>The Global Catalogue of Microorganisms (GCM) 10K type strain sequencing project: providing services to taxonomists for standard genome sequencing and annotation.</title>
        <authorList>
            <consortium name="The Broad Institute Genomics Platform"/>
            <consortium name="The Broad Institute Genome Sequencing Center for Infectious Disease"/>
            <person name="Wu L."/>
            <person name="Ma J."/>
        </authorList>
    </citation>
    <scope>NUCLEOTIDE SEQUENCE [LARGE SCALE GENOMIC DNA]</scope>
    <source>
        <strain evidence="10">JCM 17130</strain>
    </source>
</reference>
<accession>A0ABW0JG74</accession>
<evidence type="ECO:0000256" key="1">
    <source>
        <dbReference type="ARBA" id="ARBA00004939"/>
    </source>
</evidence>
<evidence type="ECO:0000256" key="6">
    <source>
        <dbReference type="ARBA" id="ARBA00023235"/>
    </source>
</evidence>
<evidence type="ECO:0000256" key="3">
    <source>
        <dbReference type="ARBA" id="ARBA00022432"/>
    </source>
</evidence>
<evidence type="ECO:0000313" key="10">
    <source>
        <dbReference type="Proteomes" id="UP001596013"/>
    </source>
</evidence>
<comment type="catalytic activity">
    <reaction evidence="7 8">
        <text>D-glyceraldehyde 3-phosphate = dihydroxyacetone phosphate</text>
        <dbReference type="Rhea" id="RHEA:18585"/>
        <dbReference type="ChEBI" id="CHEBI:57642"/>
        <dbReference type="ChEBI" id="CHEBI:59776"/>
        <dbReference type="EC" id="5.3.1.1"/>
    </reaction>
</comment>
<comment type="subcellular location">
    <subcellularLocation>
        <location evidence="7 8">Cytoplasm</location>
    </subcellularLocation>
</comment>
<dbReference type="EMBL" id="JBHSMK010000002">
    <property type="protein sequence ID" value="MFC5435078.1"/>
    <property type="molecule type" value="Genomic_DNA"/>
</dbReference>
<comment type="subunit">
    <text evidence="7 8">Homodimer.</text>
</comment>
<feature type="active site" description="Proton acceptor" evidence="7">
    <location>
        <position position="166"/>
    </location>
</feature>
<gene>
    <name evidence="7 9" type="primary">tpiA</name>
    <name evidence="9" type="ORF">ACFPME_00765</name>
</gene>
<dbReference type="Gene3D" id="3.20.20.70">
    <property type="entry name" value="Aldolase class I"/>
    <property type="match status" value="1"/>
</dbReference>
<evidence type="ECO:0000256" key="7">
    <source>
        <dbReference type="HAMAP-Rule" id="MF_00147"/>
    </source>
</evidence>
<dbReference type="InterPro" id="IPR000652">
    <property type="entry name" value="Triosephosphate_isomerase"/>
</dbReference>
<feature type="binding site" evidence="7">
    <location>
        <position position="172"/>
    </location>
    <ligand>
        <name>substrate</name>
    </ligand>
</feature>
<dbReference type="CDD" id="cd00311">
    <property type="entry name" value="TIM"/>
    <property type="match status" value="1"/>
</dbReference>
<dbReference type="EC" id="5.3.1.1" evidence="7 8"/>
<keyword evidence="4 7" id="KW-0963">Cytoplasm</keyword>
<keyword evidence="6 7" id="KW-0413">Isomerase</keyword>
<dbReference type="RefSeq" id="WP_377301039.1">
    <property type="nucleotide sequence ID" value="NZ_JBHSMK010000002.1"/>
</dbReference>
<evidence type="ECO:0000313" key="9">
    <source>
        <dbReference type="EMBL" id="MFC5435078.1"/>
    </source>
</evidence>
<dbReference type="InterPro" id="IPR022896">
    <property type="entry name" value="TrioseP_Isoase_bac/euk"/>
</dbReference>
<name>A0ABW0JG74_9GAMM</name>
<dbReference type="PANTHER" id="PTHR21139">
    <property type="entry name" value="TRIOSEPHOSPHATE ISOMERASE"/>
    <property type="match status" value="1"/>
</dbReference>
<evidence type="ECO:0000256" key="5">
    <source>
        <dbReference type="ARBA" id="ARBA00023152"/>
    </source>
</evidence>
<sequence length="255" mass="26689">MRKKFVAGNWKMHGSRSMAAALVNDIAAAKPDSIDVAVFPPFPYLAELAGQHAEAGPGIGAQDVSEHPGQGAYTGEVSAAMLADVGARWVLVGHSERRQYHGEDDELVARKFAAACAGGLTPILCVGETLEQREAGETEAVIARQLRAVVSLNGIARFDTAVIAYEPVWAIGTGRTASPDQAQQVHAFIRSQLEKEDVMIARLTRLLYGGSVKAANAAELFAQADVDGGLIGGASLAASDFLGICAAAHQALQAQ</sequence>
<proteinExistence type="inferred from homology"/>
<dbReference type="Pfam" id="PF00121">
    <property type="entry name" value="TIM"/>
    <property type="match status" value="1"/>
</dbReference>
<dbReference type="NCBIfam" id="TIGR00419">
    <property type="entry name" value="tim"/>
    <property type="match status" value="1"/>
</dbReference>
<comment type="caution">
    <text evidence="9">The sequence shown here is derived from an EMBL/GenBank/DDBJ whole genome shotgun (WGS) entry which is preliminary data.</text>
</comment>
<dbReference type="PROSITE" id="PS51440">
    <property type="entry name" value="TIM_2"/>
    <property type="match status" value="1"/>
</dbReference>
<dbReference type="SUPFAM" id="SSF51351">
    <property type="entry name" value="Triosephosphate isomerase (TIM)"/>
    <property type="match status" value="1"/>
</dbReference>
<dbReference type="PANTHER" id="PTHR21139:SF42">
    <property type="entry name" value="TRIOSEPHOSPHATE ISOMERASE"/>
    <property type="match status" value="1"/>
</dbReference>
<dbReference type="HAMAP" id="MF_00147_B">
    <property type="entry name" value="TIM_B"/>
    <property type="match status" value="1"/>
</dbReference>
<feature type="binding site" evidence="7">
    <location>
        <begin position="9"/>
        <end position="11"/>
    </location>
    <ligand>
        <name>substrate</name>
    </ligand>
</feature>
<comment type="pathway">
    <text evidence="7 8">Carbohydrate biosynthesis; gluconeogenesis.</text>
</comment>
<dbReference type="InterPro" id="IPR013785">
    <property type="entry name" value="Aldolase_TIM"/>
</dbReference>
<comment type="similarity">
    <text evidence="2 7 8">Belongs to the triosephosphate isomerase family.</text>
</comment>
<comment type="function">
    <text evidence="7">Involved in the gluconeogenesis. Catalyzes stereospecifically the conversion of dihydroxyacetone phosphate (DHAP) to D-glyceraldehyde-3-phosphate (G3P).</text>
</comment>